<feature type="transmembrane region" description="Helical" evidence="6">
    <location>
        <begin position="273"/>
        <end position="291"/>
    </location>
</feature>
<dbReference type="SUPFAM" id="SSF103481">
    <property type="entry name" value="Multidrug resistance efflux transporter EmrE"/>
    <property type="match status" value="2"/>
</dbReference>
<keyword evidence="9" id="KW-1185">Reference proteome</keyword>
<evidence type="ECO:0000256" key="1">
    <source>
        <dbReference type="ARBA" id="ARBA00004141"/>
    </source>
</evidence>
<dbReference type="Gene3D" id="1.10.3730.20">
    <property type="match status" value="1"/>
</dbReference>
<dbReference type="EMBL" id="FNGI01000002">
    <property type="protein sequence ID" value="SDL20741.1"/>
    <property type="molecule type" value="Genomic_DNA"/>
</dbReference>
<dbReference type="STRING" id="119000.SAMN05661010_01066"/>
<name>A0A1G9I683_9GAMM</name>
<dbReference type="InterPro" id="IPR050638">
    <property type="entry name" value="AA-Vitamin_Transporters"/>
</dbReference>
<feature type="transmembrane region" description="Helical" evidence="6">
    <location>
        <begin position="68"/>
        <end position="89"/>
    </location>
</feature>
<dbReference type="PANTHER" id="PTHR32322:SF2">
    <property type="entry name" value="EAMA DOMAIN-CONTAINING PROTEIN"/>
    <property type="match status" value="1"/>
</dbReference>
<feature type="domain" description="EamA" evidence="7">
    <location>
        <begin position="9"/>
        <end position="136"/>
    </location>
</feature>
<dbReference type="Proteomes" id="UP000198654">
    <property type="component" value="Unassembled WGS sequence"/>
</dbReference>
<dbReference type="GO" id="GO:0016020">
    <property type="term" value="C:membrane"/>
    <property type="evidence" value="ECO:0007669"/>
    <property type="project" value="UniProtKB-SubCell"/>
</dbReference>
<evidence type="ECO:0000313" key="9">
    <source>
        <dbReference type="Proteomes" id="UP000198654"/>
    </source>
</evidence>
<feature type="transmembrane region" description="Helical" evidence="6">
    <location>
        <begin position="95"/>
        <end position="113"/>
    </location>
</feature>
<feature type="transmembrane region" description="Helical" evidence="6">
    <location>
        <begin position="147"/>
        <end position="168"/>
    </location>
</feature>
<feature type="transmembrane region" description="Helical" evidence="6">
    <location>
        <begin position="249"/>
        <end position="267"/>
    </location>
</feature>
<reference evidence="8 9" key="1">
    <citation type="submission" date="2016-10" db="EMBL/GenBank/DDBJ databases">
        <authorList>
            <person name="de Groot N.N."/>
        </authorList>
    </citation>
    <scope>NUCLEOTIDE SEQUENCE [LARGE SCALE GENOMIC DNA]</scope>
    <source>
        <strain evidence="8 9">DSM 14789</strain>
    </source>
</reference>
<dbReference type="PANTHER" id="PTHR32322">
    <property type="entry name" value="INNER MEMBRANE TRANSPORTER"/>
    <property type="match status" value="1"/>
</dbReference>
<protein>
    <submittedName>
        <fullName evidence="8">Threonine/homoserine efflux transporter RhtA</fullName>
    </submittedName>
</protein>
<feature type="domain" description="EamA" evidence="7">
    <location>
        <begin position="149"/>
        <end position="290"/>
    </location>
</feature>
<evidence type="ECO:0000256" key="6">
    <source>
        <dbReference type="SAM" id="Phobius"/>
    </source>
</evidence>
<dbReference type="Pfam" id="PF00892">
    <property type="entry name" value="EamA"/>
    <property type="match status" value="2"/>
</dbReference>
<dbReference type="InterPro" id="IPR000620">
    <property type="entry name" value="EamA_dom"/>
</dbReference>
<evidence type="ECO:0000256" key="4">
    <source>
        <dbReference type="ARBA" id="ARBA00022989"/>
    </source>
</evidence>
<dbReference type="RefSeq" id="WP_089726281.1">
    <property type="nucleotide sequence ID" value="NZ_FNGI01000002.1"/>
</dbReference>
<dbReference type="AlphaFoldDB" id="A0A1G9I683"/>
<feature type="transmembrane region" description="Helical" evidence="6">
    <location>
        <begin position="7"/>
        <end position="27"/>
    </location>
</feature>
<dbReference type="InterPro" id="IPR037185">
    <property type="entry name" value="EmrE-like"/>
</dbReference>
<feature type="transmembrane region" description="Helical" evidence="6">
    <location>
        <begin position="220"/>
        <end position="237"/>
    </location>
</feature>
<keyword evidence="5 6" id="KW-0472">Membrane</keyword>
<keyword evidence="4 6" id="KW-1133">Transmembrane helix</keyword>
<feature type="transmembrane region" description="Helical" evidence="6">
    <location>
        <begin position="33"/>
        <end position="56"/>
    </location>
</feature>
<keyword evidence="3 6" id="KW-0812">Transmembrane</keyword>
<dbReference type="OrthoDB" id="9810556at2"/>
<gene>
    <name evidence="8" type="ORF">SAMN05661010_01066</name>
</gene>
<evidence type="ECO:0000256" key="2">
    <source>
        <dbReference type="ARBA" id="ARBA00007362"/>
    </source>
</evidence>
<feature type="transmembrane region" description="Helical" evidence="6">
    <location>
        <begin position="122"/>
        <end position="141"/>
    </location>
</feature>
<evidence type="ECO:0000313" key="8">
    <source>
        <dbReference type="EMBL" id="SDL20741.1"/>
    </source>
</evidence>
<evidence type="ECO:0000256" key="5">
    <source>
        <dbReference type="ARBA" id="ARBA00023136"/>
    </source>
</evidence>
<sequence>MPLDATLRLLLLSSIWGASFMFMRIAAPQLGVFSTAFFRVFLGGLGLAAILMVLRVRWDFRGKWWRSLLIGTVSSGIPFAMFCIAAQFLPAGYSAMFNSATPLLGVVIGASFFHEAMTRDRLIGVLLGLCGVAVLLQTGPVAMNRELLFGALACLAASACYGFQGFLVRDWITAKGGLDSRLLAVGTQIGATLMLAPMMLGEVWSMPSLDAWRDIEAWSAMLALGVVCTSLAYLLFFRLMEDLGPVKPLTVTMLVPPFGVLWGALFLDEEVTWAHLIGGVLIAGALWLILFKTPAPRIAAAEEP</sequence>
<evidence type="ECO:0000256" key="3">
    <source>
        <dbReference type="ARBA" id="ARBA00022692"/>
    </source>
</evidence>
<accession>A0A1G9I683</accession>
<comment type="similarity">
    <text evidence="2">Belongs to the EamA transporter family.</text>
</comment>
<organism evidence="8 9">
    <name type="scientific">Modicisalibacter muralis</name>
    <dbReference type="NCBI Taxonomy" id="119000"/>
    <lineage>
        <taxon>Bacteria</taxon>
        <taxon>Pseudomonadati</taxon>
        <taxon>Pseudomonadota</taxon>
        <taxon>Gammaproteobacteria</taxon>
        <taxon>Oceanospirillales</taxon>
        <taxon>Halomonadaceae</taxon>
        <taxon>Modicisalibacter</taxon>
    </lineage>
</organism>
<proteinExistence type="inferred from homology"/>
<feature type="transmembrane region" description="Helical" evidence="6">
    <location>
        <begin position="180"/>
        <end position="200"/>
    </location>
</feature>
<comment type="subcellular location">
    <subcellularLocation>
        <location evidence="1">Membrane</location>
        <topology evidence="1">Multi-pass membrane protein</topology>
    </subcellularLocation>
</comment>
<evidence type="ECO:0000259" key="7">
    <source>
        <dbReference type="Pfam" id="PF00892"/>
    </source>
</evidence>